<evidence type="ECO:0008006" key="3">
    <source>
        <dbReference type="Google" id="ProtNLM"/>
    </source>
</evidence>
<feature type="non-terminal residue" evidence="2">
    <location>
        <position position="238"/>
    </location>
</feature>
<evidence type="ECO:0000313" key="2">
    <source>
        <dbReference type="EMBL" id="GAG10895.1"/>
    </source>
</evidence>
<evidence type="ECO:0000256" key="1">
    <source>
        <dbReference type="SAM" id="MobiDB-lite"/>
    </source>
</evidence>
<organism evidence="2">
    <name type="scientific">marine sediment metagenome</name>
    <dbReference type="NCBI Taxonomy" id="412755"/>
    <lineage>
        <taxon>unclassified sequences</taxon>
        <taxon>metagenomes</taxon>
        <taxon>ecological metagenomes</taxon>
    </lineage>
</organism>
<dbReference type="AlphaFoldDB" id="X0UYK2"/>
<dbReference type="EMBL" id="BARS01020743">
    <property type="protein sequence ID" value="GAG10895.1"/>
    <property type="molecule type" value="Genomic_DNA"/>
</dbReference>
<name>X0UYK2_9ZZZZ</name>
<accession>X0UYK2</accession>
<protein>
    <recommendedName>
        <fullName evidence="3">Caudovirus prohead protease</fullName>
    </recommendedName>
</protein>
<reference evidence="2" key="1">
    <citation type="journal article" date="2014" name="Front. Microbiol.">
        <title>High frequency of phylogenetically diverse reductive dehalogenase-homologous genes in deep subseafloor sedimentary metagenomes.</title>
        <authorList>
            <person name="Kawai M."/>
            <person name="Futagami T."/>
            <person name="Toyoda A."/>
            <person name="Takaki Y."/>
            <person name="Nishi S."/>
            <person name="Hori S."/>
            <person name="Arai W."/>
            <person name="Tsubouchi T."/>
            <person name="Morono Y."/>
            <person name="Uchiyama I."/>
            <person name="Ito T."/>
            <person name="Fujiyama A."/>
            <person name="Inagaki F."/>
            <person name="Takami H."/>
        </authorList>
    </citation>
    <scope>NUCLEOTIDE SEQUENCE</scope>
    <source>
        <strain evidence="2">Expedition CK06-06</strain>
    </source>
</reference>
<feature type="region of interest" description="Disordered" evidence="1">
    <location>
        <begin position="1"/>
        <end position="26"/>
    </location>
</feature>
<feature type="compositionally biased region" description="Basic and acidic residues" evidence="1">
    <location>
        <begin position="12"/>
        <end position="26"/>
    </location>
</feature>
<gene>
    <name evidence="2" type="ORF">S01H1_33413</name>
</gene>
<sequence length="238" mass="26578">MRKRKKRSANQEPKERKPEEKSDGRQFRAAVMEIRAGEGDAPAAIVMSVSSEEPVLTFGFYNDRYQQVWEILDHAESSIDMSRAKDGLVVQDTHHGDQIGLMDVKVKDRKLGGPVEFCSGDRAQEISKDAANGLRRNVSVGYMIREDSLVFDGDKDGIPVVRVMSWTPYEASFVSVPADTTVGVSRAKKEDPQKVEPVKKEERKMLTGKEMAKLFARAAKYGIEADKVTELIDVEEGV</sequence>
<proteinExistence type="predicted"/>
<comment type="caution">
    <text evidence="2">The sequence shown here is derived from an EMBL/GenBank/DDBJ whole genome shotgun (WGS) entry which is preliminary data.</text>
</comment>